<dbReference type="CDD" id="cd08991">
    <property type="entry name" value="GH43_HoAraf43-like"/>
    <property type="match status" value="1"/>
</dbReference>
<dbReference type="GO" id="GO:0016787">
    <property type="term" value="F:hydrolase activity"/>
    <property type="evidence" value="ECO:0007669"/>
    <property type="project" value="UniProtKB-KW"/>
</dbReference>
<keyword evidence="9" id="KW-1185">Reference proteome</keyword>
<dbReference type="PROSITE" id="PS51257">
    <property type="entry name" value="PROKAR_LIPOPROTEIN"/>
    <property type="match status" value="1"/>
</dbReference>
<name>A0ABW5NM12_9SPHI</name>
<comment type="caution">
    <text evidence="8">The sequence shown here is derived from an EMBL/GenBank/DDBJ whole genome shotgun (WGS) entry which is preliminary data.</text>
</comment>
<reference evidence="9" key="1">
    <citation type="journal article" date="2019" name="Int. J. Syst. Evol. Microbiol.">
        <title>The Global Catalogue of Microorganisms (GCM) 10K type strain sequencing project: providing services to taxonomists for standard genome sequencing and annotation.</title>
        <authorList>
            <consortium name="The Broad Institute Genomics Platform"/>
            <consortium name="The Broad Institute Genome Sequencing Center for Infectious Disease"/>
            <person name="Wu L."/>
            <person name="Ma J."/>
        </authorList>
    </citation>
    <scope>NUCLEOTIDE SEQUENCE [LARGE SCALE GENOMIC DNA]</scope>
    <source>
        <strain evidence="9">KCTC 42248</strain>
    </source>
</reference>
<gene>
    <name evidence="8" type="ORF">ACFSQ3_12150</name>
</gene>
<organism evidence="8 9">
    <name type="scientific">Sphingobacterium corticis</name>
    <dbReference type="NCBI Taxonomy" id="1812823"/>
    <lineage>
        <taxon>Bacteria</taxon>
        <taxon>Pseudomonadati</taxon>
        <taxon>Bacteroidota</taxon>
        <taxon>Sphingobacteriia</taxon>
        <taxon>Sphingobacteriales</taxon>
        <taxon>Sphingobacteriaceae</taxon>
        <taxon>Sphingobacterium</taxon>
    </lineage>
</organism>
<keyword evidence="4" id="KW-0119">Carbohydrate metabolism</keyword>
<dbReference type="InterPro" id="IPR006710">
    <property type="entry name" value="Glyco_hydro_43"/>
</dbReference>
<dbReference type="Pfam" id="PF04616">
    <property type="entry name" value="Glyco_hydro_43"/>
    <property type="match status" value="1"/>
</dbReference>
<dbReference type="Proteomes" id="UP001597393">
    <property type="component" value="Unassembled WGS sequence"/>
</dbReference>
<proteinExistence type="inferred from homology"/>
<sequence length="348" mass="38717">MIKKLRIPRKWLTYFAIIGMVSSSPALISCGASDQSEMKSAAQSAEVADSVDILLADPTIFEDNGTYYVYGTDGDRPDHGFRVYASTDLETWQGPVGAKEGFALVKDDVFGDKGFWAPQIWKEGTTYYMAYTANENIAIATSNSPLGPFTQEQKVPIIQEGKQIDPFIYQDEDGKKYLYHVKLQEGNRIFVAELNDGYGSIKSNTLQECLSATLPWENTNNASWPVAEGPTVIKRDGKYYMFYSANDFRNPDYAVGVAVADQAAGPWTKVGNEALLSRVQTNWAGTGHGDVFRANNTWYYVCHTHFSDNAVGPRRTAIVPFNWDQSDSLGIKKPEFKGSEIQFLHASE</sequence>
<dbReference type="InterPro" id="IPR023296">
    <property type="entry name" value="Glyco_hydro_beta-prop_sf"/>
</dbReference>
<dbReference type="PANTHER" id="PTHR43772:SF2">
    <property type="entry name" value="PUTATIVE (AFU_ORTHOLOGUE AFUA_2G04480)-RELATED"/>
    <property type="match status" value="1"/>
</dbReference>
<keyword evidence="2" id="KW-0858">Xylan degradation</keyword>
<evidence type="ECO:0000313" key="9">
    <source>
        <dbReference type="Proteomes" id="UP001597393"/>
    </source>
</evidence>
<accession>A0ABW5NM12</accession>
<keyword evidence="7" id="KW-0732">Signal</keyword>
<evidence type="ECO:0000256" key="1">
    <source>
        <dbReference type="ARBA" id="ARBA00009865"/>
    </source>
</evidence>
<dbReference type="EMBL" id="JBHUMA010000006">
    <property type="protein sequence ID" value="MFD2599703.1"/>
    <property type="molecule type" value="Genomic_DNA"/>
</dbReference>
<evidence type="ECO:0000256" key="7">
    <source>
        <dbReference type="SAM" id="SignalP"/>
    </source>
</evidence>
<evidence type="ECO:0000256" key="5">
    <source>
        <dbReference type="ARBA" id="ARBA00023295"/>
    </source>
</evidence>
<evidence type="ECO:0000313" key="8">
    <source>
        <dbReference type="EMBL" id="MFD2599703.1"/>
    </source>
</evidence>
<keyword evidence="3 6" id="KW-0378">Hydrolase</keyword>
<comment type="similarity">
    <text evidence="1 6">Belongs to the glycosyl hydrolase 43 family.</text>
</comment>
<keyword evidence="2" id="KW-0624">Polysaccharide degradation</keyword>
<evidence type="ECO:0000256" key="4">
    <source>
        <dbReference type="ARBA" id="ARBA00023277"/>
    </source>
</evidence>
<protein>
    <submittedName>
        <fullName evidence="8">Glycoside hydrolase family 43 protein</fullName>
    </submittedName>
</protein>
<dbReference type="SUPFAM" id="SSF75005">
    <property type="entry name" value="Arabinanase/levansucrase/invertase"/>
    <property type="match status" value="1"/>
</dbReference>
<feature type="signal peptide" evidence="7">
    <location>
        <begin position="1"/>
        <end position="28"/>
    </location>
</feature>
<dbReference type="RefSeq" id="WP_380869830.1">
    <property type="nucleotide sequence ID" value="NZ_JBHUMA010000006.1"/>
</dbReference>
<dbReference type="PANTHER" id="PTHR43772">
    <property type="entry name" value="ENDO-1,4-BETA-XYLANASE"/>
    <property type="match status" value="1"/>
</dbReference>
<evidence type="ECO:0000256" key="2">
    <source>
        <dbReference type="ARBA" id="ARBA00022651"/>
    </source>
</evidence>
<evidence type="ECO:0000256" key="6">
    <source>
        <dbReference type="RuleBase" id="RU361187"/>
    </source>
</evidence>
<dbReference type="InterPro" id="IPR052176">
    <property type="entry name" value="Glycosyl_Hydrlase_43_Enz"/>
</dbReference>
<keyword evidence="5 6" id="KW-0326">Glycosidase</keyword>
<evidence type="ECO:0000256" key="3">
    <source>
        <dbReference type="ARBA" id="ARBA00022801"/>
    </source>
</evidence>
<feature type="chain" id="PRO_5046008753" evidence="7">
    <location>
        <begin position="29"/>
        <end position="348"/>
    </location>
</feature>
<dbReference type="Gene3D" id="2.115.10.20">
    <property type="entry name" value="Glycosyl hydrolase domain, family 43"/>
    <property type="match status" value="1"/>
</dbReference>